<proteinExistence type="predicted"/>
<name>A0AAP9S9V4_9FIRM</name>
<dbReference type="SMART" id="SM00228">
    <property type="entry name" value="PDZ"/>
    <property type="match status" value="1"/>
</dbReference>
<evidence type="ECO:0000313" key="2">
    <source>
        <dbReference type="EMBL" id="QIX94018.1"/>
    </source>
</evidence>
<dbReference type="AlphaFoldDB" id="A0AAP9S9V4"/>
<dbReference type="Pfam" id="PF17820">
    <property type="entry name" value="PDZ_6"/>
    <property type="match status" value="1"/>
</dbReference>
<dbReference type="SUPFAM" id="SSF50156">
    <property type="entry name" value="PDZ domain-like"/>
    <property type="match status" value="1"/>
</dbReference>
<reference evidence="2 3" key="1">
    <citation type="submission" date="2019-11" db="EMBL/GenBank/DDBJ databases">
        <title>FDA dAtabase for Regulatory Grade micrObial Sequences (FDA-ARGOS): Supporting development and validation of Infectious Disease Dx tests.</title>
        <authorList>
            <person name="Turner S."/>
            <person name="Byrd R."/>
            <person name="Tallon L."/>
            <person name="Sadzewicz L."/>
            <person name="Vavikolanu K."/>
            <person name="Mehta A."/>
            <person name="Aluvathingal J."/>
            <person name="Nadendla S."/>
            <person name="Myers T."/>
            <person name="Yan Y."/>
            <person name="Sichtig H."/>
        </authorList>
    </citation>
    <scope>NUCLEOTIDE SEQUENCE [LARGE SCALE GENOMIC DNA]</scope>
    <source>
        <strain evidence="2 3">FDAARGOS_739</strain>
    </source>
</reference>
<evidence type="ECO:0000259" key="1">
    <source>
        <dbReference type="SMART" id="SM00228"/>
    </source>
</evidence>
<dbReference type="Pfam" id="PF19238">
    <property type="entry name" value="Radical_SAM_2"/>
    <property type="match status" value="1"/>
</dbReference>
<evidence type="ECO:0000313" key="3">
    <source>
        <dbReference type="Proteomes" id="UP000501069"/>
    </source>
</evidence>
<dbReference type="InterPro" id="IPR041489">
    <property type="entry name" value="PDZ_6"/>
</dbReference>
<dbReference type="InterPro" id="IPR007549">
    <property type="entry name" value="DUF512"/>
</dbReference>
<organism evidence="2 3">
    <name type="scientific">Enterocloster clostridioformis</name>
    <dbReference type="NCBI Taxonomy" id="1531"/>
    <lineage>
        <taxon>Bacteria</taxon>
        <taxon>Bacillati</taxon>
        <taxon>Bacillota</taxon>
        <taxon>Clostridia</taxon>
        <taxon>Lachnospirales</taxon>
        <taxon>Lachnospiraceae</taxon>
        <taxon>Enterocloster</taxon>
    </lineage>
</organism>
<dbReference type="Pfam" id="PF04459">
    <property type="entry name" value="DUF512"/>
    <property type="match status" value="1"/>
</dbReference>
<sequence length="481" mass="55782">MEENRLKTKKNEHVIKEVYPGSIAEEMEIEPGDILVSINNEVIEDVFDYRYLIKDEYIEVVIRKPDGEEWLLEIDKEYDDDLGVEFENGLMSDYRSCSNKCIFCFIDQMPPGMRETLYFKDDDSRLSFLQGNYITLTNMKERDIERIIRMQLAPINISVQTTNPQLRCKMLHNRFAGDKLKYLQMLYDGHVEMNGQVVCCKNVNDGAELKRTIEDLSKYLPFLRSVSVVPAGITKFRDGLFPIELYTKEEAGAVIDMVESRQQEFYDQYGLHFIHASDEWYITAGRDFPEEERYDGYIQLENGVGMMRMFINEFNEALEDVVSAREYKGLAETVSRTLTIATGKLTYSTICGFAEQLMAAFPRLTVHVYFIRNDFFGETITVSGLITGQDLIRQLKERQDAGEDLGEVLQIPSNMLRVGEQVFLDDLTVQDVERELGMKVVAVESGGREFIDAILDPEYRMERKNDNFVYIRAYDRNKETQ</sequence>
<dbReference type="InterPro" id="IPR045375">
    <property type="entry name" value="Put_radical_SAM-like_N"/>
</dbReference>
<dbReference type="InterPro" id="IPR036034">
    <property type="entry name" value="PDZ_sf"/>
</dbReference>
<dbReference type="InterPro" id="IPR001478">
    <property type="entry name" value="PDZ"/>
</dbReference>
<dbReference type="InterPro" id="IPR058240">
    <property type="entry name" value="rSAM_sf"/>
</dbReference>
<dbReference type="SUPFAM" id="SSF102114">
    <property type="entry name" value="Radical SAM enzymes"/>
    <property type="match status" value="1"/>
</dbReference>
<dbReference type="Proteomes" id="UP000501069">
    <property type="component" value="Chromosome"/>
</dbReference>
<gene>
    <name evidence="2" type="ORF">FOC47_08190</name>
</gene>
<dbReference type="EMBL" id="CP050964">
    <property type="protein sequence ID" value="QIX94018.1"/>
    <property type="molecule type" value="Genomic_DNA"/>
</dbReference>
<dbReference type="Gene3D" id="2.30.42.10">
    <property type="match status" value="1"/>
</dbReference>
<feature type="domain" description="PDZ" evidence="1">
    <location>
        <begin position="2"/>
        <end position="66"/>
    </location>
</feature>
<protein>
    <submittedName>
        <fullName evidence="2">DUF512 domain-containing protein</fullName>
    </submittedName>
</protein>
<accession>A0AAP9S9V4</accession>